<feature type="transmembrane region" description="Helical" evidence="8">
    <location>
        <begin position="77"/>
        <end position="97"/>
    </location>
</feature>
<comment type="caution">
    <text evidence="8">Lacks conserved residue(s) required for the propagation of feature annotation.</text>
</comment>
<dbReference type="Pfam" id="PF08395">
    <property type="entry name" value="7tm_7"/>
    <property type="match status" value="1"/>
</dbReference>
<proteinExistence type="inferred from homology"/>
<dbReference type="RefSeq" id="XP_017783679.1">
    <property type="nucleotide sequence ID" value="XM_017928190.1"/>
</dbReference>
<evidence type="ECO:0000313" key="9">
    <source>
        <dbReference type="Proteomes" id="UP000695000"/>
    </source>
</evidence>
<evidence type="ECO:0000313" key="10">
    <source>
        <dbReference type="RefSeq" id="XP_017783679.1"/>
    </source>
</evidence>
<dbReference type="GeneID" id="108567611"/>
<gene>
    <name evidence="10" type="primary">LOC108567611</name>
</gene>
<evidence type="ECO:0000256" key="4">
    <source>
        <dbReference type="ARBA" id="ARBA00022989"/>
    </source>
</evidence>
<evidence type="ECO:0000256" key="2">
    <source>
        <dbReference type="ARBA" id="ARBA00022475"/>
    </source>
</evidence>
<keyword evidence="5 8" id="KW-0472">Membrane</keyword>
<keyword evidence="9" id="KW-1185">Reference proteome</keyword>
<feature type="transmembrane region" description="Helical" evidence="8">
    <location>
        <begin position="372"/>
        <end position="392"/>
    </location>
</feature>
<dbReference type="Proteomes" id="UP000695000">
    <property type="component" value="Unplaced"/>
</dbReference>
<protein>
    <recommendedName>
        <fullName evidence="8">Gustatory receptor</fullName>
    </recommendedName>
</protein>
<name>A0ABM1NA29_NICVS</name>
<keyword evidence="4 8" id="KW-1133">Transmembrane helix</keyword>
<dbReference type="PANTHER" id="PTHR21143:SF104">
    <property type="entry name" value="GUSTATORY RECEPTOR 8A-RELATED"/>
    <property type="match status" value="1"/>
</dbReference>
<evidence type="ECO:0000256" key="5">
    <source>
        <dbReference type="ARBA" id="ARBA00023136"/>
    </source>
</evidence>
<comment type="function">
    <text evidence="8">Gustatory receptor which mediates acceptance or avoidance behavior, depending on its substrates.</text>
</comment>
<organism evidence="9 10">
    <name type="scientific">Nicrophorus vespilloides</name>
    <name type="common">Boreal carrion beetle</name>
    <dbReference type="NCBI Taxonomy" id="110193"/>
    <lineage>
        <taxon>Eukaryota</taxon>
        <taxon>Metazoa</taxon>
        <taxon>Ecdysozoa</taxon>
        <taxon>Arthropoda</taxon>
        <taxon>Hexapoda</taxon>
        <taxon>Insecta</taxon>
        <taxon>Pterygota</taxon>
        <taxon>Neoptera</taxon>
        <taxon>Endopterygota</taxon>
        <taxon>Coleoptera</taxon>
        <taxon>Polyphaga</taxon>
        <taxon>Staphyliniformia</taxon>
        <taxon>Silphidae</taxon>
        <taxon>Nicrophorinae</taxon>
        <taxon>Nicrophorus</taxon>
    </lineage>
</organism>
<evidence type="ECO:0000256" key="1">
    <source>
        <dbReference type="ARBA" id="ARBA00004651"/>
    </source>
</evidence>
<evidence type="ECO:0000256" key="8">
    <source>
        <dbReference type="RuleBase" id="RU363108"/>
    </source>
</evidence>
<feature type="transmembrane region" description="Helical" evidence="8">
    <location>
        <begin position="12"/>
        <end position="29"/>
    </location>
</feature>
<feature type="transmembrane region" description="Helical" evidence="8">
    <location>
        <begin position="287"/>
        <end position="307"/>
    </location>
</feature>
<comment type="subcellular location">
    <subcellularLocation>
        <location evidence="1 8">Cell membrane</location>
        <topology evidence="1 8">Multi-pass membrane protein</topology>
    </subcellularLocation>
</comment>
<accession>A0ABM1NA29</accession>
<evidence type="ECO:0000256" key="7">
    <source>
        <dbReference type="ARBA" id="ARBA00023224"/>
    </source>
</evidence>
<comment type="similarity">
    <text evidence="8">Belongs to the insect chemoreceptor superfamily. Gustatory receptor (GR) family.</text>
</comment>
<sequence length="394" mass="45484">MGTRLDLKSIKPLYILATVLSLVPLYNFGNKNVKNGKYLYAFLVISIFSFMPVLSLQERLFSTYPFTPNYTDILLDFGSYVCLTLANLINLIVLRLVHWKKLNTLIRKIQILDSKYFKQQDDISNKRFNVECSLYYGILIFGLSYNEIFWDLAYGFKSNWAYFFQNIQKLQLLTTSMLVHNIALTFKYRFECLNRNLSQTRINLYVKKDLLYPIANDMSKSVKVINEIHKSLLIMFRDFNTIFGVPVIFIMMVFVFGMLHPINSVLLQLIKGNIISGMDDPDFGKHYVAITSLIAISTFTFVIPFSFSCHGAVAEAKKVSLISRTVINDLPIYLYDESLKLLIDELKIIAEESPNKYPLFSARGFYPIDNTVLLILFGTVTTYLIVLIQLNMED</sequence>
<evidence type="ECO:0000256" key="6">
    <source>
        <dbReference type="ARBA" id="ARBA00023170"/>
    </source>
</evidence>
<dbReference type="InterPro" id="IPR013604">
    <property type="entry name" value="7TM_chemorcpt"/>
</dbReference>
<reference evidence="10" key="1">
    <citation type="submission" date="2025-08" db="UniProtKB">
        <authorList>
            <consortium name="RefSeq"/>
        </authorList>
    </citation>
    <scope>IDENTIFICATION</scope>
    <source>
        <tissue evidence="10">Whole Larva</tissue>
    </source>
</reference>
<feature type="transmembrane region" description="Helical" evidence="8">
    <location>
        <begin position="38"/>
        <end position="57"/>
    </location>
</feature>
<keyword evidence="3 8" id="KW-0812">Transmembrane</keyword>
<keyword evidence="2 8" id="KW-1003">Cell membrane</keyword>
<keyword evidence="6 8" id="KW-0675">Receptor</keyword>
<evidence type="ECO:0000256" key="3">
    <source>
        <dbReference type="ARBA" id="ARBA00022692"/>
    </source>
</evidence>
<dbReference type="PANTHER" id="PTHR21143">
    <property type="entry name" value="INVERTEBRATE GUSTATORY RECEPTOR"/>
    <property type="match status" value="1"/>
</dbReference>
<feature type="transmembrane region" description="Helical" evidence="8">
    <location>
        <begin position="239"/>
        <end position="259"/>
    </location>
</feature>
<keyword evidence="7 8" id="KW-0807">Transducer</keyword>